<dbReference type="CDD" id="cd12082">
    <property type="entry name" value="MATE_like"/>
    <property type="match status" value="1"/>
</dbReference>
<name>A0A1J4J7J7_9EUKA</name>
<accession>A0A1J4J7J7</accession>
<keyword evidence="4" id="KW-1003">Cell membrane</keyword>
<dbReference type="PANTHER" id="PTHR43549:SF2">
    <property type="entry name" value="MULTIDRUG RESISTANCE PROTEIN NORM-RELATED"/>
    <property type="match status" value="1"/>
</dbReference>
<feature type="compositionally biased region" description="Polar residues" evidence="8">
    <location>
        <begin position="515"/>
        <end position="525"/>
    </location>
</feature>
<organism evidence="10 11">
    <name type="scientific">Tritrichomonas foetus</name>
    <dbReference type="NCBI Taxonomy" id="1144522"/>
    <lineage>
        <taxon>Eukaryota</taxon>
        <taxon>Metamonada</taxon>
        <taxon>Parabasalia</taxon>
        <taxon>Tritrichomonadida</taxon>
        <taxon>Tritrichomonadidae</taxon>
        <taxon>Tritrichomonas</taxon>
    </lineage>
</organism>
<feature type="transmembrane region" description="Helical" evidence="9">
    <location>
        <begin position="350"/>
        <end position="372"/>
    </location>
</feature>
<evidence type="ECO:0000256" key="1">
    <source>
        <dbReference type="ARBA" id="ARBA00004651"/>
    </source>
</evidence>
<dbReference type="Pfam" id="PF01554">
    <property type="entry name" value="MatE"/>
    <property type="match status" value="2"/>
</dbReference>
<evidence type="ECO:0000313" key="11">
    <source>
        <dbReference type="Proteomes" id="UP000179807"/>
    </source>
</evidence>
<evidence type="ECO:0000256" key="2">
    <source>
        <dbReference type="ARBA" id="ARBA00010199"/>
    </source>
</evidence>
<evidence type="ECO:0000256" key="8">
    <source>
        <dbReference type="SAM" id="MobiDB-lite"/>
    </source>
</evidence>
<proteinExistence type="inferred from homology"/>
<dbReference type="EMBL" id="MLAK01001262">
    <property type="protein sequence ID" value="OHS95112.1"/>
    <property type="molecule type" value="Genomic_DNA"/>
</dbReference>
<evidence type="ECO:0000313" key="10">
    <source>
        <dbReference type="EMBL" id="OHS95112.1"/>
    </source>
</evidence>
<evidence type="ECO:0000256" key="9">
    <source>
        <dbReference type="SAM" id="Phobius"/>
    </source>
</evidence>
<feature type="transmembrane region" description="Helical" evidence="9">
    <location>
        <begin position="121"/>
        <end position="144"/>
    </location>
</feature>
<feature type="region of interest" description="Disordered" evidence="8">
    <location>
        <begin position="490"/>
        <end position="531"/>
    </location>
</feature>
<keyword evidence="3" id="KW-0813">Transport</keyword>
<dbReference type="GO" id="GO:0042910">
    <property type="term" value="F:xenobiotic transmembrane transporter activity"/>
    <property type="evidence" value="ECO:0007669"/>
    <property type="project" value="InterPro"/>
</dbReference>
<feature type="transmembrane region" description="Helical" evidence="9">
    <location>
        <begin position="79"/>
        <end position="100"/>
    </location>
</feature>
<feature type="transmembrane region" description="Helical" evidence="9">
    <location>
        <begin position="392"/>
        <end position="410"/>
    </location>
</feature>
<comment type="caution">
    <text evidence="10">The sequence shown here is derived from an EMBL/GenBank/DDBJ whole genome shotgun (WGS) entry which is preliminary data.</text>
</comment>
<evidence type="ECO:0000256" key="5">
    <source>
        <dbReference type="ARBA" id="ARBA00022692"/>
    </source>
</evidence>
<feature type="transmembrane region" description="Helical" evidence="9">
    <location>
        <begin position="265"/>
        <end position="288"/>
    </location>
</feature>
<feature type="compositionally biased region" description="Acidic residues" evidence="8">
    <location>
        <begin position="500"/>
        <end position="514"/>
    </location>
</feature>
<dbReference type="AlphaFoldDB" id="A0A1J4J7J7"/>
<feature type="transmembrane region" description="Helical" evidence="9">
    <location>
        <begin position="192"/>
        <end position="209"/>
    </location>
</feature>
<keyword evidence="5 9" id="KW-0812">Transmembrane</keyword>
<feature type="transmembrane region" description="Helical" evidence="9">
    <location>
        <begin position="422"/>
        <end position="442"/>
    </location>
</feature>
<comment type="subcellular location">
    <subcellularLocation>
        <location evidence="1">Cell membrane</location>
        <topology evidence="1">Multi-pass membrane protein</topology>
    </subcellularLocation>
</comment>
<dbReference type="GeneID" id="94846888"/>
<reference evidence="10" key="1">
    <citation type="submission" date="2016-10" db="EMBL/GenBank/DDBJ databases">
        <authorList>
            <person name="Benchimol M."/>
            <person name="Almeida L.G."/>
            <person name="Vasconcelos A.T."/>
            <person name="Perreira-Neves A."/>
            <person name="Rosa I.A."/>
            <person name="Tasca T."/>
            <person name="Bogo M.R."/>
            <person name="de Souza W."/>
        </authorList>
    </citation>
    <scope>NUCLEOTIDE SEQUENCE [LARGE SCALE GENOMIC DNA]</scope>
    <source>
        <strain evidence="10">K</strain>
    </source>
</reference>
<dbReference type="OrthoDB" id="10257100at2759"/>
<keyword evidence="7 9" id="KW-0472">Membrane</keyword>
<keyword evidence="11" id="KW-1185">Reference proteome</keyword>
<evidence type="ECO:0000256" key="6">
    <source>
        <dbReference type="ARBA" id="ARBA00022989"/>
    </source>
</evidence>
<sequence length="531" mass="59225">MDNINQTHISDDEYRESSIVDVPDLIVPDDEEKRLGRKSPLRTIILLSIGPLISQIVNALYGLVDSLWVAKTIGSKGVAVFGAVYVVEFISVSVSQYLCNSLSARASFLFGQQQGELCSQLYVDFIRVAFGFAILVPAIVLPITKPLVRWFGADEELTHMCFNYMIPKTCGAIINFVYMIGCGLIQAQGRSILYGAIQTCSFILNMAVFDPLLLLGLKLPIWSASFATVCSEFFPAFILLFLAFKGKIGIFPKFNMFGKKFSQQTFSALRVGFSSFVQSISLTLPVLLMQKYFNEAAKAIDIYDVAIQLWAVIEKLYQITGGICIAFSQGLLPTASYAYGAGRLNRMSKLVIHAYWLATSISTIFSLFMIALPSQIASIWSTEPDFIYWSKRLVPITFYSSVCFSSNYIAPTVLQAMKRVMASTLLSFLTLLLPIPVFSTILYFTKKDDPGRILYTYTMNDVYSFIVSLIFLIKPMKILCNSDQSASGEFVSSESSNDVNIEEYEEDNDGETNMEFDNNTSTMDVSVSRLD</sequence>
<dbReference type="InterPro" id="IPR052031">
    <property type="entry name" value="Membrane_Transporter-Flippase"/>
</dbReference>
<keyword evidence="6 9" id="KW-1133">Transmembrane helix</keyword>
<dbReference type="GO" id="GO:0015297">
    <property type="term" value="F:antiporter activity"/>
    <property type="evidence" value="ECO:0007669"/>
    <property type="project" value="InterPro"/>
</dbReference>
<feature type="transmembrane region" description="Helical" evidence="9">
    <location>
        <begin position="454"/>
        <end position="473"/>
    </location>
</feature>
<evidence type="ECO:0000256" key="4">
    <source>
        <dbReference type="ARBA" id="ARBA00022475"/>
    </source>
</evidence>
<dbReference type="PANTHER" id="PTHR43549">
    <property type="entry name" value="MULTIDRUG RESISTANCE PROTEIN YPNP-RELATED"/>
    <property type="match status" value="1"/>
</dbReference>
<evidence type="ECO:0000256" key="7">
    <source>
        <dbReference type="ARBA" id="ARBA00023136"/>
    </source>
</evidence>
<dbReference type="Proteomes" id="UP000179807">
    <property type="component" value="Unassembled WGS sequence"/>
</dbReference>
<evidence type="ECO:0000256" key="3">
    <source>
        <dbReference type="ARBA" id="ARBA00022448"/>
    </source>
</evidence>
<feature type="transmembrane region" description="Helical" evidence="9">
    <location>
        <begin position="221"/>
        <end position="244"/>
    </location>
</feature>
<feature type="transmembrane region" description="Helical" evidence="9">
    <location>
        <begin position="43"/>
        <end position="64"/>
    </location>
</feature>
<dbReference type="GO" id="GO:0005886">
    <property type="term" value="C:plasma membrane"/>
    <property type="evidence" value="ECO:0007669"/>
    <property type="project" value="UniProtKB-SubCell"/>
</dbReference>
<comment type="similarity">
    <text evidence="2">Belongs to the multi antimicrobial extrusion (MATE) (TC 2.A.66.1) family.</text>
</comment>
<gene>
    <name evidence="10" type="ORF">TRFO_38658</name>
</gene>
<protein>
    <submittedName>
        <fullName evidence="10">MatE family protein</fullName>
    </submittedName>
</protein>
<dbReference type="VEuPathDB" id="TrichDB:TRFO_38658"/>
<feature type="transmembrane region" description="Helical" evidence="9">
    <location>
        <begin position="316"/>
        <end position="338"/>
    </location>
</feature>
<dbReference type="InterPro" id="IPR002528">
    <property type="entry name" value="MATE_fam"/>
</dbReference>
<dbReference type="RefSeq" id="XP_068348249.1">
    <property type="nucleotide sequence ID" value="XM_068512184.1"/>
</dbReference>
<feature type="transmembrane region" description="Helical" evidence="9">
    <location>
        <begin position="164"/>
        <end position="185"/>
    </location>
</feature>